<dbReference type="CDD" id="cd20070">
    <property type="entry name" value="5TM_YidC_Alb3"/>
    <property type="match status" value="1"/>
</dbReference>
<evidence type="ECO:0000313" key="18">
    <source>
        <dbReference type="Proteomes" id="UP001215503"/>
    </source>
</evidence>
<name>A0ABT5YRP1_9PROT</name>
<evidence type="ECO:0000313" key="17">
    <source>
        <dbReference type="EMBL" id="MDF2097488.1"/>
    </source>
</evidence>
<evidence type="ECO:0000256" key="4">
    <source>
        <dbReference type="ARBA" id="ARBA00022448"/>
    </source>
</evidence>
<feature type="domain" description="Membrane insertase YidC N-terminal" evidence="16">
    <location>
        <begin position="95"/>
        <end position="372"/>
    </location>
</feature>
<dbReference type="InterPro" id="IPR047196">
    <property type="entry name" value="YidC_ALB_C"/>
</dbReference>
<comment type="subunit">
    <text evidence="13">Interacts with the Sec translocase complex via SecD. Specifically interacts with transmembrane segments of nascent integral membrane proteins during membrane integration.</text>
</comment>
<evidence type="ECO:0000259" key="16">
    <source>
        <dbReference type="Pfam" id="PF14849"/>
    </source>
</evidence>
<dbReference type="InterPro" id="IPR028055">
    <property type="entry name" value="YidC/Oxa/ALB_C"/>
</dbReference>
<dbReference type="PRINTS" id="PR00701">
    <property type="entry name" value="60KDINNERMP"/>
</dbReference>
<evidence type="ECO:0000256" key="9">
    <source>
        <dbReference type="ARBA" id="ARBA00023136"/>
    </source>
</evidence>
<evidence type="ECO:0000256" key="11">
    <source>
        <dbReference type="ARBA" id="ARBA00033245"/>
    </source>
</evidence>
<dbReference type="PRINTS" id="PR01900">
    <property type="entry name" value="YIDCPROTEIN"/>
</dbReference>
<dbReference type="InterPro" id="IPR019998">
    <property type="entry name" value="Membr_insert_YidC"/>
</dbReference>
<feature type="region of interest" description="Disordered" evidence="14">
    <location>
        <begin position="601"/>
        <end position="633"/>
    </location>
</feature>
<evidence type="ECO:0000256" key="8">
    <source>
        <dbReference type="ARBA" id="ARBA00022989"/>
    </source>
</evidence>
<dbReference type="Pfam" id="PF02096">
    <property type="entry name" value="60KD_IMP"/>
    <property type="match status" value="1"/>
</dbReference>
<evidence type="ECO:0000256" key="14">
    <source>
        <dbReference type="SAM" id="MobiDB-lite"/>
    </source>
</evidence>
<dbReference type="NCBIfam" id="TIGR03593">
    <property type="entry name" value="yidC_nterm"/>
    <property type="match status" value="1"/>
</dbReference>
<feature type="transmembrane region" description="Helical" evidence="13">
    <location>
        <begin position="510"/>
        <end position="535"/>
    </location>
</feature>
<keyword evidence="18" id="KW-1185">Reference proteome</keyword>
<protein>
    <recommendedName>
        <fullName evidence="3 13">Membrane protein insertase YidC</fullName>
    </recommendedName>
    <alternativeName>
        <fullName evidence="12 13">Foldase YidC</fullName>
    </alternativeName>
    <alternativeName>
        <fullName evidence="11 13">Membrane integrase YidC</fullName>
    </alternativeName>
    <alternativeName>
        <fullName evidence="13">Membrane protein YidC</fullName>
    </alternativeName>
</protein>
<dbReference type="InterPro" id="IPR001708">
    <property type="entry name" value="YidC/ALB3/OXA1/COX18"/>
</dbReference>
<evidence type="ECO:0000256" key="12">
    <source>
        <dbReference type="ARBA" id="ARBA00033342"/>
    </source>
</evidence>
<reference evidence="17 18" key="1">
    <citation type="submission" date="2023-03" db="EMBL/GenBank/DDBJ databases">
        <title>Fodinicurvata sp. CAU 1616 isolated from sea sendiment.</title>
        <authorList>
            <person name="Kim W."/>
        </authorList>
    </citation>
    <scope>NUCLEOTIDE SEQUENCE [LARGE SCALE GENOMIC DNA]</scope>
    <source>
        <strain evidence="17 18">CAU 1616</strain>
    </source>
</reference>
<keyword evidence="8 13" id="KW-1133">Transmembrane helix</keyword>
<keyword evidence="4 13" id="KW-0813">Transport</keyword>
<evidence type="ECO:0000259" key="15">
    <source>
        <dbReference type="Pfam" id="PF02096"/>
    </source>
</evidence>
<organism evidence="17 18">
    <name type="scientific">Aquibaculum arenosum</name>
    <dbReference type="NCBI Taxonomy" id="3032591"/>
    <lineage>
        <taxon>Bacteria</taxon>
        <taxon>Pseudomonadati</taxon>
        <taxon>Pseudomonadota</taxon>
        <taxon>Alphaproteobacteria</taxon>
        <taxon>Rhodospirillales</taxon>
        <taxon>Rhodovibrionaceae</taxon>
        <taxon>Aquibaculum</taxon>
    </lineage>
</organism>
<feature type="compositionally biased region" description="Low complexity" evidence="14">
    <location>
        <begin position="35"/>
        <end position="45"/>
    </location>
</feature>
<dbReference type="PANTHER" id="PTHR12428:SF65">
    <property type="entry name" value="CYTOCHROME C OXIDASE ASSEMBLY PROTEIN COX18, MITOCHONDRIAL"/>
    <property type="match status" value="1"/>
</dbReference>
<keyword evidence="5 13" id="KW-1003">Cell membrane</keyword>
<evidence type="ECO:0000256" key="2">
    <source>
        <dbReference type="ARBA" id="ARBA00010527"/>
    </source>
</evidence>
<dbReference type="Pfam" id="PF14849">
    <property type="entry name" value="YidC_periplas"/>
    <property type="match status" value="1"/>
</dbReference>
<dbReference type="NCBIfam" id="NF002353">
    <property type="entry name" value="PRK01318.1-4"/>
    <property type="match status" value="1"/>
</dbReference>
<comment type="caution">
    <text evidence="17">The sequence shown here is derived from an EMBL/GenBank/DDBJ whole genome shotgun (WGS) entry which is preliminary data.</text>
</comment>
<evidence type="ECO:0000256" key="5">
    <source>
        <dbReference type="ARBA" id="ARBA00022475"/>
    </source>
</evidence>
<keyword evidence="9 13" id="KW-0472">Membrane</keyword>
<comment type="similarity">
    <text evidence="2 13">Belongs to the OXA1/ALB3/YidC family. Type 1 subfamily.</text>
</comment>
<comment type="function">
    <text evidence="13">Required for the insertion and/or proper folding and/or complex formation of integral membrane proteins into the membrane. Involved in integration of membrane proteins that insert both dependently and independently of the Sec translocase complex, as well as at least some lipoproteins. Aids folding of multispanning membrane proteins.</text>
</comment>
<feature type="transmembrane region" description="Helical" evidence="13">
    <location>
        <begin position="547"/>
        <end position="572"/>
    </location>
</feature>
<feature type="transmembrane region" description="Helical" evidence="13">
    <location>
        <begin position="380"/>
        <end position="403"/>
    </location>
</feature>
<dbReference type="Proteomes" id="UP001215503">
    <property type="component" value="Unassembled WGS sequence"/>
</dbReference>
<dbReference type="CDD" id="cd19961">
    <property type="entry name" value="EcYidC-like_peri"/>
    <property type="match status" value="1"/>
</dbReference>
<evidence type="ECO:0000256" key="10">
    <source>
        <dbReference type="ARBA" id="ARBA00023186"/>
    </source>
</evidence>
<evidence type="ECO:0000256" key="7">
    <source>
        <dbReference type="ARBA" id="ARBA00022927"/>
    </source>
</evidence>
<keyword evidence="10 13" id="KW-0143">Chaperone</keyword>
<accession>A0ABT5YRP1</accession>
<evidence type="ECO:0000256" key="1">
    <source>
        <dbReference type="ARBA" id="ARBA00004429"/>
    </source>
</evidence>
<dbReference type="EMBL" id="JARHUD010000017">
    <property type="protein sequence ID" value="MDF2097488.1"/>
    <property type="molecule type" value="Genomic_DNA"/>
</dbReference>
<keyword evidence="7 13" id="KW-0653">Protein transport</keyword>
<evidence type="ECO:0000256" key="3">
    <source>
        <dbReference type="ARBA" id="ARBA00015325"/>
    </source>
</evidence>
<dbReference type="PANTHER" id="PTHR12428">
    <property type="entry name" value="OXA1"/>
    <property type="match status" value="1"/>
</dbReference>
<dbReference type="RefSeq" id="WP_275824316.1">
    <property type="nucleotide sequence ID" value="NZ_JARHUD010000017.1"/>
</dbReference>
<evidence type="ECO:0000256" key="6">
    <source>
        <dbReference type="ARBA" id="ARBA00022692"/>
    </source>
</evidence>
<feature type="transmembrane region" description="Helical" evidence="13">
    <location>
        <begin position="446"/>
        <end position="467"/>
    </location>
</feature>
<feature type="transmembrane region" description="Helical" evidence="13">
    <location>
        <begin position="6"/>
        <end position="24"/>
    </location>
</feature>
<comment type="subcellular location">
    <subcellularLocation>
        <location evidence="1">Cell inner membrane</location>
        <topology evidence="1">Multi-pass membrane protein</topology>
    </subcellularLocation>
    <subcellularLocation>
        <location evidence="13">Cell membrane</location>
        <topology evidence="13">Multi-pass membrane protein</topology>
    </subcellularLocation>
</comment>
<keyword evidence="6 13" id="KW-0812">Transmembrane</keyword>
<sequence length="633" mass="69821">MDQKNLLLAIVFSLAILLGFEFFVGGPQRERLAEEQSQQEAAELSTAPTASDAPIPGGAARPGDSLPDTDAALQETMDSRPSGMQTEAALSQAPRVDVETPTLTGSLSLLGGRVDDLVLKDYRETIDPDSPRIRLLHPAASARPYFADFGWTARQEGVSLPQGDSEWRLVEGERLTPESPVVIEWDNGEGLTFRRTFEIDEDYMFTVNQEVRNDSDSLLSMAPYGLISRSGTPDTLGFFILHEGLIGVFNDSLQETSYSSIRDDGVESWTTTGGWLGITDKYWMAALAPDQSEDVTARFLHSDSGGPKYQTDLVYGLRDIAPGESLSQTTHLFAGAKEVTVLDDYRDDLGITNFDLAVDFGWFYFLTKPIFYVLHWLAGIIGNFGVAILILTVMIKIVFFPLANKSYRSMAKLRKLQPEMMKLKERFGDDRQRMNQEMMALYRKEGANPVAGCLPIVIQIPVFFALYKVLFVTIEMRHTPFFGWIQDLSAPDPTSIFNLFGLLPYDVPNLGMLAILSIGVWPILMGISMYAQQLLNPQPPDPIQARIFLALPVVFTFVLGSFPAGLVIYWTWNNILSVIQQYVIMRQAGVPIGRKAATATATASTSGSGSGESKEKAPASASSGGKRKTKSKR</sequence>
<evidence type="ECO:0000256" key="13">
    <source>
        <dbReference type="HAMAP-Rule" id="MF_01810"/>
    </source>
</evidence>
<proteinExistence type="inferred from homology"/>
<feature type="domain" description="Membrane insertase YidC/Oxa/ALB C-terminal" evidence="15">
    <location>
        <begin position="384"/>
        <end position="586"/>
    </location>
</feature>
<dbReference type="NCBIfam" id="TIGR03592">
    <property type="entry name" value="yidC_oxa1_cterm"/>
    <property type="match status" value="1"/>
</dbReference>
<dbReference type="HAMAP" id="MF_01810">
    <property type="entry name" value="YidC_type1"/>
    <property type="match status" value="1"/>
</dbReference>
<dbReference type="InterPro" id="IPR038221">
    <property type="entry name" value="YidC_periplasmic_sf"/>
</dbReference>
<dbReference type="InterPro" id="IPR028053">
    <property type="entry name" value="Membr_insert_YidC_N"/>
</dbReference>
<gene>
    <name evidence="13 17" type="primary">yidC</name>
    <name evidence="17" type="ORF">P2G67_16050</name>
</gene>
<feature type="region of interest" description="Disordered" evidence="14">
    <location>
        <begin position="33"/>
        <end position="97"/>
    </location>
</feature>
<dbReference type="Gene3D" id="2.70.98.90">
    <property type="match status" value="1"/>
</dbReference>